<dbReference type="GO" id="GO:0016620">
    <property type="term" value="F:oxidoreductase activity, acting on the aldehyde or oxo group of donors, NAD or NADP as acceptor"/>
    <property type="evidence" value="ECO:0007669"/>
    <property type="project" value="InterPro"/>
</dbReference>
<dbReference type="Pfam" id="PF00171">
    <property type="entry name" value="Aldedh"/>
    <property type="match status" value="1"/>
</dbReference>
<sequence length="250" mass="25921">MPGDGMSPVTEDRFVVFGAMGNAGQTCVGVERVYVEKPVRDALVAKVVERAQRLRLGGDDASYGPMTLGTQPDVVAAHVADAIARGGTAVFGGPESVNGRQIGPIVLTDVPEDADAVRLETFGPTVVINAVASLDEAVEKANATDYGLGAAVFTRSAKTGESVAGRLKAGVVTINSVLGFAAIPALPFGGAKGSGFGRIHGADGLREFSVPKSVARQTRKAALNLLTMERGERDMHLVAKMIPMLHGKGR</sequence>
<dbReference type="PANTHER" id="PTHR11699">
    <property type="entry name" value="ALDEHYDE DEHYDROGENASE-RELATED"/>
    <property type="match status" value="1"/>
</dbReference>
<proteinExistence type="predicted"/>
<dbReference type="EMBL" id="VRSX01000001">
    <property type="protein sequence ID" value="TXK14901.1"/>
    <property type="molecule type" value="Genomic_DNA"/>
</dbReference>
<comment type="caution">
    <text evidence="2">The sequence shown here is derived from an EMBL/GenBank/DDBJ whole genome shotgun (WGS) entry which is preliminary data.</text>
</comment>
<evidence type="ECO:0000313" key="3">
    <source>
        <dbReference type="Proteomes" id="UP000321949"/>
    </source>
</evidence>
<name>A0A5C8I657_9MICO</name>
<dbReference type="Gene3D" id="3.40.309.10">
    <property type="entry name" value="Aldehyde Dehydrogenase, Chain A, domain 2"/>
    <property type="match status" value="1"/>
</dbReference>
<dbReference type="InterPro" id="IPR016163">
    <property type="entry name" value="Ald_DH_C"/>
</dbReference>
<evidence type="ECO:0000259" key="1">
    <source>
        <dbReference type="Pfam" id="PF00171"/>
    </source>
</evidence>
<reference evidence="2 3" key="1">
    <citation type="submission" date="2019-08" db="EMBL/GenBank/DDBJ databases">
        <authorList>
            <person name="Dong K."/>
        </authorList>
    </citation>
    <scope>NUCLEOTIDE SEQUENCE [LARGE SCALE GENOMIC DNA]</scope>
    <source>
        <strain evidence="2 3">K-1</strain>
    </source>
</reference>
<dbReference type="Proteomes" id="UP000321949">
    <property type="component" value="Unassembled WGS sequence"/>
</dbReference>
<protein>
    <submittedName>
        <fullName evidence="2">Aldehyde dehydrogenase family protein</fullName>
    </submittedName>
</protein>
<dbReference type="OrthoDB" id="6882680at2"/>
<organism evidence="2 3">
    <name type="scientific">Microbacterium saccharophilum</name>
    <dbReference type="NCBI Taxonomy" id="1213358"/>
    <lineage>
        <taxon>Bacteria</taxon>
        <taxon>Bacillati</taxon>
        <taxon>Actinomycetota</taxon>
        <taxon>Actinomycetes</taxon>
        <taxon>Micrococcales</taxon>
        <taxon>Microbacteriaceae</taxon>
        <taxon>Microbacterium</taxon>
    </lineage>
</organism>
<dbReference type="AlphaFoldDB" id="A0A5C8I657"/>
<dbReference type="InterPro" id="IPR015590">
    <property type="entry name" value="Aldehyde_DH_dom"/>
</dbReference>
<gene>
    <name evidence="2" type="ORF">FVP74_00265</name>
</gene>
<keyword evidence="3" id="KW-1185">Reference proteome</keyword>
<accession>A0A5C8I657</accession>
<evidence type="ECO:0000313" key="2">
    <source>
        <dbReference type="EMBL" id="TXK14901.1"/>
    </source>
</evidence>
<feature type="domain" description="Aldehyde dehydrogenase" evidence="1">
    <location>
        <begin position="15"/>
        <end position="214"/>
    </location>
</feature>
<dbReference type="InterPro" id="IPR016161">
    <property type="entry name" value="Ald_DH/histidinol_DH"/>
</dbReference>
<dbReference type="SUPFAM" id="SSF53720">
    <property type="entry name" value="ALDH-like"/>
    <property type="match status" value="1"/>
</dbReference>